<dbReference type="PANTHER" id="PTHR43272:SF32">
    <property type="entry name" value="AMP-DEPENDENT SYNTHETASE_LIGASE DOMAIN-CONTAINING PROTEIN"/>
    <property type="match status" value="1"/>
</dbReference>
<reference evidence="5 6" key="1">
    <citation type="submission" date="2014-12" db="EMBL/GenBank/DDBJ databases">
        <title>Genome assembly of Enhygromyxa salina DSM 15201.</title>
        <authorList>
            <person name="Sharma G."/>
            <person name="Subramanian S."/>
        </authorList>
    </citation>
    <scope>NUCLEOTIDE SEQUENCE [LARGE SCALE GENOMIC DNA]</scope>
    <source>
        <strain evidence="5 6">DSM 15201</strain>
    </source>
</reference>
<proteinExistence type="predicted"/>
<name>A0A0C2CYL1_9BACT</name>
<dbReference type="Pfam" id="PF23562">
    <property type="entry name" value="AMP-binding_C_3"/>
    <property type="match status" value="1"/>
</dbReference>
<keyword evidence="1 5" id="KW-0436">Ligase</keyword>
<dbReference type="GO" id="GO:0016020">
    <property type="term" value="C:membrane"/>
    <property type="evidence" value="ECO:0007669"/>
    <property type="project" value="TreeGrafter"/>
</dbReference>
<evidence type="ECO:0000256" key="3">
    <source>
        <dbReference type="ARBA" id="ARBA00023098"/>
    </source>
</evidence>
<comment type="caution">
    <text evidence="5">The sequence shown here is derived from an EMBL/GenBank/DDBJ whole genome shotgun (WGS) entry which is preliminary data.</text>
</comment>
<evidence type="ECO:0000313" key="5">
    <source>
        <dbReference type="EMBL" id="KIG16081.1"/>
    </source>
</evidence>
<sequence>MAKNSILDLLHDHAQNRGTDTACLVKADGKYGPVTWAKVWEDAQKVGKALIAAGVNAGDRVNVIGGTAYEWITTDLGILAAGAVTVPIYPSNLPDECQYVTDHSGARLVFAENADQVDKFIEKRDELGEVIKVVQWRGDKRVDDDWVVTMEAFLAAGESVTDAQLEERGATLGPDSLVTIIYTSGTTGRPKGVVLTHGNMLYEAKVTAEADVIRQDDIQLLFLPMAHVFAKVLEVGWLGTGHVLAFAESMNTIKPNLGEVRPTLMAGVPRVFEKFYAAVVEKGTSAEGLKRTLFVKAMELSVKNGECEERGDRLGLVESAMFGALKKAVFAKVGEGVLQILGGRMRVMISGGAPLSKKIAWFFRDAGIVVIEGYGMTESSAATTINLPHQNQIGTVGAALPGTTIKIASDGEILIKGPGVMREYWRNPEATAETLDEDGWLHTGDIGEIDPKTNAVRITDRKKDLIITAGGKNIAPTRIENLVKTHKLISQCVVHGDRRKFISALITIDPEQIDAFAQQSGIAGPYEKMCKDPKIRVEVERLISESNSELASYETIKKFEILDKDFSIETGELTAKLSVKRKVVSSKYGHMFDAFYEEKH</sequence>
<dbReference type="Pfam" id="PF00501">
    <property type="entry name" value="AMP-binding"/>
    <property type="match status" value="1"/>
</dbReference>
<dbReference type="SUPFAM" id="SSF56801">
    <property type="entry name" value="Acetyl-CoA synthetase-like"/>
    <property type="match status" value="1"/>
</dbReference>
<organism evidence="5 6">
    <name type="scientific">Enhygromyxa salina</name>
    <dbReference type="NCBI Taxonomy" id="215803"/>
    <lineage>
        <taxon>Bacteria</taxon>
        <taxon>Pseudomonadati</taxon>
        <taxon>Myxococcota</taxon>
        <taxon>Polyangia</taxon>
        <taxon>Nannocystales</taxon>
        <taxon>Nannocystaceae</taxon>
        <taxon>Enhygromyxa</taxon>
    </lineage>
</organism>
<protein>
    <submittedName>
        <fullName evidence="5">Long-chain-fatty-acid--CoA ligase</fullName>
    </submittedName>
</protein>
<dbReference type="InterPro" id="IPR020845">
    <property type="entry name" value="AMP-binding_CS"/>
</dbReference>
<dbReference type="RefSeq" id="WP_052550355.1">
    <property type="nucleotide sequence ID" value="NZ_JMCC02000043.1"/>
</dbReference>
<keyword evidence="2" id="KW-0276">Fatty acid metabolism</keyword>
<dbReference type="GO" id="GO:0004467">
    <property type="term" value="F:long-chain fatty acid-CoA ligase activity"/>
    <property type="evidence" value="ECO:0007669"/>
    <property type="project" value="TreeGrafter"/>
</dbReference>
<dbReference type="CDD" id="cd05907">
    <property type="entry name" value="VL_LC_FACS_like"/>
    <property type="match status" value="1"/>
</dbReference>
<evidence type="ECO:0000313" key="6">
    <source>
        <dbReference type="Proteomes" id="UP000031599"/>
    </source>
</evidence>
<dbReference type="PANTHER" id="PTHR43272">
    <property type="entry name" value="LONG-CHAIN-FATTY-ACID--COA LIGASE"/>
    <property type="match status" value="1"/>
</dbReference>
<evidence type="ECO:0000256" key="1">
    <source>
        <dbReference type="ARBA" id="ARBA00022598"/>
    </source>
</evidence>
<dbReference type="InterPro" id="IPR042099">
    <property type="entry name" value="ANL_N_sf"/>
</dbReference>
<accession>A0A0C2CYL1</accession>
<evidence type="ECO:0000256" key="2">
    <source>
        <dbReference type="ARBA" id="ARBA00022832"/>
    </source>
</evidence>
<dbReference type="AlphaFoldDB" id="A0A0C2CYL1"/>
<dbReference type="InterPro" id="IPR000873">
    <property type="entry name" value="AMP-dep_synth/lig_dom"/>
</dbReference>
<evidence type="ECO:0000259" key="4">
    <source>
        <dbReference type="Pfam" id="PF00501"/>
    </source>
</evidence>
<feature type="domain" description="AMP-dependent synthetase/ligase" evidence="4">
    <location>
        <begin position="12"/>
        <end position="425"/>
    </location>
</feature>
<keyword evidence="3" id="KW-0443">Lipid metabolism</keyword>
<dbReference type="Gene3D" id="3.40.50.12780">
    <property type="entry name" value="N-terminal domain of ligase-like"/>
    <property type="match status" value="2"/>
</dbReference>
<dbReference type="PROSITE" id="PS00455">
    <property type="entry name" value="AMP_BINDING"/>
    <property type="match status" value="1"/>
</dbReference>
<gene>
    <name evidence="5" type="ORF">DB30_04953</name>
</gene>
<dbReference type="Proteomes" id="UP000031599">
    <property type="component" value="Unassembled WGS sequence"/>
</dbReference>
<dbReference type="EMBL" id="JMCC02000043">
    <property type="protein sequence ID" value="KIG16081.1"/>
    <property type="molecule type" value="Genomic_DNA"/>
</dbReference>